<dbReference type="AlphaFoldDB" id="A0A164JWT8"/>
<dbReference type="EMBL" id="LRGB01003612">
    <property type="protein sequence ID" value="KZS02729.1"/>
    <property type="molecule type" value="Genomic_DNA"/>
</dbReference>
<protein>
    <submittedName>
        <fullName evidence="2">Uncharacterized protein</fullName>
    </submittedName>
</protein>
<comment type="caution">
    <text evidence="2">The sequence shown here is derived from an EMBL/GenBank/DDBJ whole genome shotgun (WGS) entry which is preliminary data.</text>
</comment>
<evidence type="ECO:0000256" key="1">
    <source>
        <dbReference type="SAM" id="MobiDB-lite"/>
    </source>
</evidence>
<reference evidence="2 3" key="1">
    <citation type="submission" date="2016-03" db="EMBL/GenBank/DDBJ databases">
        <title>EvidentialGene: Evidence-directed Construction of Genes on Genomes.</title>
        <authorList>
            <person name="Gilbert D.G."/>
            <person name="Choi J.-H."/>
            <person name="Mockaitis K."/>
            <person name="Colbourne J."/>
            <person name="Pfrender M."/>
        </authorList>
    </citation>
    <scope>NUCLEOTIDE SEQUENCE [LARGE SCALE GENOMIC DNA]</scope>
    <source>
        <strain evidence="2 3">Xinb3</strain>
        <tissue evidence="2">Complete organism</tissue>
    </source>
</reference>
<dbReference type="Proteomes" id="UP000076858">
    <property type="component" value="Unassembled WGS sequence"/>
</dbReference>
<gene>
    <name evidence="2" type="ORF">APZ42_000111</name>
</gene>
<evidence type="ECO:0000313" key="2">
    <source>
        <dbReference type="EMBL" id="KZS02729.1"/>
    </source>
</evidence>
<evidence type="ECO:0000313" key="3">
    <source>
        <dbReference type="Proteomes" id="UP000076858"/>
    </source>
</evidence>
<feature type="non-terminal residue" evidence="2">
    <location>
        <position position="92"/>
    </location>
</feature>
<accession>A0A164JWT8</accession>
<feature type="compositionally biased region" description="Basic residues" evidence="1">
    <location>
        <begin position="82"/>
        <end position="92"/>
    </location>
</feature>
<dbReference type="OrthoDB" id="6384659at2759"/>
<feature type="region of interest" description="Disordered" evidence="1">
    <location>
        <begin position="38"/>
        <end position="92"/>
    </location>
</feature>
<name>A0A164JWT8_9CRUS</name>
<sequence length="92" mass="9700">MTASNPSSFPPVTLSETQVLISSPSPPVSVVTIRSEIPELPTPETGQWGTENGVLASSDSASASIFKQQKRKNGVESETSTKKKRAVSKNVA</sequence>
<proteinExistence type="predicted"/>
<feature type="compositionally biased region" description="Polar residues" evidence="1">
    <location>
        <begin position="44"/>
        <end position="67"/>
    </location>
</feature>
<organism evidence="2 3">
    <name type="scientific">Daphnia magna</name>
    <dbReference type="NCBI Taxonomy" id="35525"/>
    <lineage>
        <taxon>Eukaryota</taxon>
        <taxon>Metazoa</taxon>
        <taxon>Ecdysozoa</taxon>
        <taxon>Arthropoda</taxon>
        <taxon>Crustacea</taxon>
        <taxon>Branchiopoda</taxon>
        <taxon>Diplostraca</taxon>
        <taxon>Cladocera</taxon>
        <taxon>Anomopoda</taxon>
        <taxon>Daphniidae</taxon>
        <taxon>Daphnia</taxon>
    </lineage>
</organism>
<keyword evidence="3" id="KW-1185">Reference proteome</keyword>